<accession>K1PAK4</accession>
<dbReference type="InterPro" id="IPR003582">
    <property type="entry name" value="ShKT_dom"/>
</dbReference>
<sequence length="198" mass="22531">MERLVDTRYLPSLAAWPSCPAHIQHARPQLDRLPQAGPTEPPTRIVPCSDKLTNCDEYPPDLCSNEVYRLWREDNCRKFCGICSGIDTVIDYSSVEKLAAGCKQSTQLQESSALTDALSQCEKEVTIELGLEAKSLYYYKEPTYERSLLCEWRFLAKNPRKQIVYRLTNISVDCGDTLQAYTNDNSGMMRLNGQQINH</sequence>
<dbReference type="EMBL" id="JH817765">
    <property type="protein sequence ID" value="EKC18463.1"/>
    <property type="molecule type" value="Genomic_DNA"/>
</dbReference>
<dbReference type="HOGENOM" id="CLU_1379335_0_0_1"/>
<reference evidence="1" key="1">
    <citation type="journal article" date="2012" name="Nature">
        <title>The oyster genome reveals stress adaptation and complexity of shell formation.</title>
        <authorList>
            <person name="Zhang G."/>
            <person name="Fang X."/>
            <person name="Guo X."/>
            <person name="Li L."/>
            <person name="Luo R."/>
            <person name="Xu F."/>
            <person name="Yang P."/>
            <person name="Zhang L."/>
            <person name="Wang X."/>
            <person name="Qi H."/>
            <person name="Xiong Z."/>
            <person name="Que H."/>
            <person name="Xie Y."/>
            <person name="Holland P.W."/>
            <person name="Paps J."/>
            <person name="Zhu Y."/>
            <person name="Wu F."/>
            <person name="Chen Y."/>
            <person name="Wang J."/>
            <person name="Peng C."/>
            <person name="Meng J."/>
            <person name="Yang L."/>
            <person name="Liu J."/>
            <person name="Wen B."/>
            <person name="Zhang N."/>
            <person name="Huang Z."/>
            <person name="Zhu Q."/>
            <person name="Feng Y."/>
            <person name="Mount A."/>
            <person name="Hedgecock D."/>
            <person name="Xu Z."/>
            <person name="Liu Y."/>
            <person name="Domazet-Loso T."/>
            <person name="Du Y."/>
            <person name="Sun X."/>
            <person name="Zhang S."/>
            <person name="Liu B."/>
            <person name="Cheng P."/>
            <person name="Jiang X."/>
            <person name="Li J."/>
            <person name="Fan D."/>
            <person name="Wang W."/>
            <person name="Fu W."/>
            <person name="Wang T."/>
            <person name="Wang B."/>
            <person name="Zhang J."/>
            <person name="Peng Z."/>
            <person name="Li Y."/>
            <person name="Li N."/>
            <person name="Wang J."/>
            <person name="Chen M."/>
            <person name="He Y."/>
            <person name="Tan F."/>
            <person name="Song X."/>
            <person name="Zheng Q."/>
            <person name="Huang R."/>
            <person name="Yang H."/>
            <person name="Du X."/>
            <person name="Chen L."/>
            <person name="Yang M."/>
            <person name="Gaffney P.M."/>
            <person name="Wang S."/>
            <person name="Luo L."/>
            <person name="She Z."/>
            <person name="Ming Y."/>
            <person name="Huang W."/>
            <person name="Zhang S."/>
            <person name="Huang B."/>
            <person name="Zhang Y."/>
            <person name="Qu T."/>
            <person name="Ni P."/>
            <person name="Miao G."/>
            <person name="Wang J."/>
            <person name="Wang Q."/>
            <person name="Steinberg C.E."/>
            <person name="Wang H."/>
            <person name="Li N."/>
            <person name="Qian L."/>
            <person name="Zhang G."/>
            <person name="Li Y."/>
            <person name="Yang H."/>
            <person name="Liu X."/>
            <person name="Wang J."/>
            <person name="Yin Y."/>
            <person name="Wang J."/>
        </authorList>
    </citation>
    <scope>NUCLEOTIDE SEQUENCE [LARGE SCALE GENOMIC DNA]</scope>
    <source>
        <strain evidence="1">05x7-T-G4-1.051#20</strain>
    </source>
</reference>
<proteinExistence type="predicted"/>
<dbReference type="InParanoid" id="K1PAK4"/>
<gene>
    <name evidence="1" type="ORF">CGI_10012361</name>
</gene>
<evidence type="ECO:0000313" key="1">
    <source>
        <dbReference type="EMBL" id="EKC18463.1"/>
    </source>
</evidence>
<dbReference type="Gene3D" id="1.10.10.1940">
    <property type="match status" value="1"/>
</dbReference>
<dbReference type="AlphaFoldDB" id="K1PAK4"/>
<dbReference type="Pfam" id="PF01549">
    <property type="entry name" value="ShK"/>
    <property type="match status" value="1"/>
</dbReference>
<organism evidence="1">
    <name type="scientific">Magallana gigas</name>
    <name type="common">Pacific oyster</name>
    <name type="synonym">Crassostrea gigas</name>
    <dbReference type="NCBI Taxonomy" id="29159"/>
    <lineage>
        <taxon>Eukaryota</taxon>
        <taxon>Metazoa</taxon>
        <taxon>Spiralia</taxon>
        <taxon>Lophotrochozoa</taxon>
        <taxon>Mollusca</taxon>
        <taxon>Bivalvia</taxon>
        <taxon>Autobranchia</taxon>
        <taxon>Pteriomorphia</taxon>
        <taxon>Ostreida</taxon>
        <taxon>Ostreoidea</taxon>
        <taxon>Ostreidae</taxon>
        <taxon>Magallana</taxon>
    </lineage>
</organism>
<protein>
    <submittedName>
        <fullName evidence="1">Uncharacterized protein</fullName>
    </submittedName>
</protein>
<name>K1PAK4_MAGGI</name>